<organism evidence="1 2">
    <name type="scientific">Myriangium duriaei CBS 260.36</name>
    <dbReference type="NCBI Taxonomy" id="1168546"/>
    <lineage>
        <taxon>Eukaryota</taxon>
        <taxon>Fungi</taxon>
        <taxon>Dikarya</taxon>
        <taxon>Ascomycota</taxon>
        <taxon>Pezizomycotina</taxon>
        <taxon>Dothideomycetes</taxon>
        <taxon>Dothideomycetidae</taxon>
        <taxon>Myriangiales</taxon>
        <taxon>Myriangiaceae</taxon>
        <taxon>Myriangium</taxon>
    </lineage>
</organism>
<dbReference type="Proteomes" id="UP000799439">
    <property type="component" value="Unassembled WGS sequence"/>
</dbReference>
<dbReference type="EMBL" id="ML996083">
    <property type="protein sequence ID" value="KAF2155001.1"/>
    <property type="molecule type" value="Genomic_DNA"/>
</dbReference>
<accession>A0A9P4J5K5</accession>
<evidence type="ECO:0000313" key="2">
    <source>
        <dbReference type="Proteomes" id="UP000799439"/>
    </source>
</evidence>
<comment type="caution">
    <text evidence="1">The sequence shown here is derived from an EMBL/GenBank/DDBJ whole genome shotgun (WGS) entry which is preliminary data.</text>
</comment>
<sequence length="125" mass="13129">MMVMIESRRPRVVAGLGVACRAGATLLPLLSPPASASLPPPSSLPSTSTTSLAASARLFLSTASALRCLLEIFPFVAHEPGINLPISTQPVNLNRPAGFLRAHLFDSIGTRRSCSLLSLRSASHL</sequence>
<gene>
    <name evidence="1" type="ORF">K461DRAFT_105730</name>
</gene>
<keyword evidence="2" id="KW-1185">Reference proteome</keyword>
<proteinExistence type="predicted"/>
<reference evidence="1" key="1">
    <citation type="journal article" date="2020" name="Stud. Mycol.">
        <title>101 Dothideomycetes genomes: a test case for predicting lifestyles and emergence of pathogens.</title>
        <authorList>
            <person name="Haridas S."/>
            <person name="Albert R."/>
            <person name="Binder M."/>
            <person name="Bloem J."/>
            <person name="Labutti K."/>
            <person name="Salamov A."/>
            <person name="Andreopoulos B."/>
            <person name="Baker S."/>
            <person name="Barry K."/>
            <person name="Bills G."/>
            <person name="Bluhm B."/>
            <person name="Cannon C."/>
            <person name="Castanera R."/>
            <person name="Culley D."/>
            <person name="Daum C."/>
            <person name="Ezra D."/>
            <person name="Gonzalez J."/>
            <person name="Henrissat B."/>
            <person name="Kuo A."/>
            <person name="Liang C."/>
            <person name="Lipzen A."/>
            <person name="Lutzoni F."/>
            <person name="Magnuson J."/>
            <person name="Mondo S."/>
            <person name="Nolan M."/>
            <person name="Ohm R."/>
            <person name="Pangilinan J."/>
            <person name="Park H.-J."/>
            <person name="Ramirez L."/>
            <person name="Alfaro M."/>
            <person name="Sun H."/>
            <person name="Tritt A."/>
            <person name="Yoshinaga Y."/>
            <person name="Zwiers L.-H."/>
            <person name="Turgeon B."/>
            <person name="Goodwin S."/>
            <person name="Spatafora J."/>
            <person name="Crous P."/>
            <person name="Grigoriev I."/>
        </authorList>
    </citation>
    <scope>NUCLEOTIDE SEQUENCE</scope>
    <source>
        <strain evidence="1">CBS 260.36</strain>
    </source>
</reference>
<protein>
    <submittedName>
        <fullName evidence="1">Uncharacterized protein</fullName>
    </submittedName>
</protein>
<dbReference type="AlphaFoldDB" id="A0A9P4J5K5"/>
<name>A0A9P4J5K5_9PEZI</name>
<evidence type="ECO:0000313" key="1">
    <source>
        <dbReference type="EMBL" id="KAF2155001.1"/>
    </source>
</evidence>